<dbReference type="Proteomes" id="UP000192501">
    <property type="component" value="Unassembled WGS sequence"/>
</dbReference>
<proteinExistence type="predicted"/>
<dbReference type="PANTHER" id="PTHR44533:SF4">
    <property type="entry name" value="DEAD_H RNA HELICASE, PUTATIVE-RELATED"/>
    <property type="match status" value="1"/>
</dbReference>
<dbReference type="GO" id="GO:0005737">
    <property type="term" value="C:cytoplasm"/>
    <property type="evidence" value="ECO:0007669"/>
    <property type="project" value="TreeGrafter"/>
</dbReference>
<dbReference type="Gene3D" id="3.40.50.300">
    <property type="entry name" value="P-loop containing nucleotide triphosphate hydrolases"/>
    <property type="match status" value="1"/>
</dbReference>
<evidence type="ECO:0000313" key="4">
    <source>
        <dbReference type="Proteomes" id="UP000192501"/>
    </source>
</evidence>
<dbReference type="PANTHER" id="PTHR44533">
    <property type="entry name" value="DEAD/H RNA HELICASE, PUTATIVE-RELATED"/>
    <property type="match status" value="1"/>
</dbReference>
<dbReference type="GO" id="GO:0016787">
    <property type="term" value="F:hydrolase activity"/>
    <property type="evidence" value="ECO:0007669"/>
    <property type="project" value="UniProtKB-KW"/>
</dbReference>
<keyword evidence="1" id="KW-0378">Hydrolase</keyword>
<dbReference type="VEuPathDB" id="MicrosporidiaDB:HERIO_806"/>
<gene>
    <name evidence="3" type="primary">DDX6L</name>
    <name evidence="3" type="ORF">A0H76_1946</name>
</gene>
<accession>A0A1X0QG47</accession>
<organism evidence="3 4">
    <name type="scientific">Hepatospora eriocheir</name>
    <dbReference type="NCBI Taxonomy" id="1081669"/>
    <lineage>
        <taxon>Eukaryota</taxon>
        <taxon>Fungi</taxon>
        <taxon>Fungi incertae sedis</taxon>
        <taxon>Microsporidia</taxon>
        <taxon>Hepatosporidae</taxon>
        <taxon>Hepatospora</taxon>
    </lineage>
</organism>
<dbReference type="InterPro" id="IPR052431">
    <property type="entry name" value="SKI2_subfamily_helicases"/>
</dbReference>
<evidence type="ECO:0000256" key="1">
    <source>
        <dbReference type="ARBA" id="ARBA00022801"/>
    </source>
</evidence>
<dbReference type="EMBL" id="LTAI01000455">
    <property type="protein sequence ID" value="ORD98768.1"/>
    <property type="molecule type" value="Genomic_DNA"/>
</dbReference>
<sequence length="306" mass="35523">MNFKQMCGRAGRRGFDTLGNVIFMGISKGRVQNLVASMLPRLHGSYPFSNSSLISFDIEKCIIENPLINLIDVNNNVDDLKGKLSKLSLKTDKIFPVNSLDVRKQLVKYQKSLYPFIYTSNYLWDLFISCKNMDPEIYLFGYLIDRDLIDYESNAFMLLISHLFMVVPSLRDECTLPDLPNRLSVSLAAINRHYIKHSSKFVNPILASLQSNSKDILMNINGFLHCFTFKKNSYILDFFNHGDENRLCNFNGIEKSEIWNRLYNIDLLIKNVILMIEKYFGSDDIRLKPLKLTYEKFNKRFKGIFA</sequence>
<evidence type="ECO:0000256" key="2">
    <source>
        <dbReference type="ARBA" id="ARBA00022806"/>
    </source>
</evidence>
<name>A0A1X0QG47_9MICR</name>
<dbReference type="AlphaFoldDB" id="A0A1X0QG47"/>
<reference evidence="3 4" key="1">
    <citation type="journal article" date="2017" name="Environ. Microbiol.">
        <title>Decay of the glycolytic pathway and adaptation to intranuclear parasitism within Enterocytozoonidae microsporidia.</title>
        <authorList>
            <person name="Wiredu Boakye D."/>
            <person name="Jaroenlak P."/>
            <person name="Prachumwat A."/>
            <person name="Williams T.A."/>
            <person name="Bateman K.S."/>
            <person name="Itsathitphaisarn O."/>
            <person name="Sritunyalucksana K."/>
            <person name="Paszkiewicz K.H."/>
            <person name="Moore K.A."/>
            <person name="Stentiford G.D."/>
            <person name="Williams B.A."/>
        </authorList>
    </citation>
    <scope>NUCLEOTIDE SEQUENCE [LARGE SCALE GENOMIC DNA]</scope>
    <source>
        <strain evidence="4">canceri</strain>
    </source>
</reference>
<dbReference type="InterPro" id="IPR027417">
    <property type="entry name" value="P-loop_NTPase"/>
</dbReference>
<protein>
    <submittedName>
        <fullName evidence="3">DDX6L</fullName>
    </submittedName>
</protein>
<evidence type="ECO:0000313" key="3">
    <source>
        <dbReference type="EMBL" id="ORD98768.1"/>
    </source>
</evidence>
<keyword evidence="2" id="KW-0067">ATP-binding</keyword>
<dbReference type="GO" id="GO:0004386">
    <property type="term" value="F:helicase activity"/>
    <property type="evidence" value="ECO:0007669"/>
    <property type="project" value="UniProtKB-KW"/>
</dbReference>
<keyword evidence="2" id="KW-0347">Helicase</keyword>
<dbReference type="VEuPathDB" id="MicrosporidiaDB:A0H76_1946"/>
<comment type="caution">
    <text evidence="3">The sequence shown here is derived from an EMBL/GenBank/DDBJ whole genome shotgun (WGS) entry which is preliminary data.</text>
</comment>
<keyword evidence="2" id="KW-0547">Nucleotide-binding</keyword>